<dbReference type="InterPro" id="IPR045011">
    <property type="entry name" value="TYRAAT1/2"/>
</dbReference>
<comment type="caution">
    <text evidence="3">The sequence shown here is derived from an EMBL/GenBank/DDBJ whole genome shotgun (WGS) entry which is preliminary data.</text>
</comment>
<feature type="domain" description="Prephenate/arogenate dehydrogenase" evidence="2">
    <location>
        <begin position="1"/>
        <end position="257"/>
    </location>
</feature>
<dbReference type="GO" id="GO:0033730">
    <property type="term" value="F:arogenate dehydrogenase (NADP+) activity"/>
    <property type="evidence" value="ECO:0007669"/>
    <property type="project" value="InterPro"/>
</dbReference>
<proteinExistence type="predicted"/>
<dbReference type="Proteomes" id="UP000176260">
    <property type="component" value="Unassembled WGS sequence"/>
</dbReference>
<dbReference type="GO" id="GO:0008977">
    <property type="term" value="F:prephenate dehydrogenase (NAD+) activity"/>
    <property type="evidence" value="ECO:0007669"/>
    <property type="project" value="InterPro"/>
</dbReference>
<dbReference type="EMBL" id="MHIA01000028">
    <property type="protein sequence ID" value="OGY41511.1"/>
    <property type="molecule type" value="Genomic_DNA"/>
</dbReference>
<dbReference type="InterPro" id="IPR008927">
    <property type="entry name" value="6-PGluconate_DH-like_C_sf"/>
</dbReference>
<organism evidence="3 4">
    <name type="scientific">Candidatus Buchananbacteria bacterium RBG_13_39_9</name>
    <dbReference type="NCBI Taxonomy" id="1797531"/>
    <lineage>
        <taxon>Bacteria</taxon>
        <taxon>Candidatus Buchananiibacteriota</taxon>
    </lineage>
</organism>
<dbReference type="InterPro" id="IPR003099">
    <property type="entry name" value="Prephen_DH"/>
</dbReference>
<evidence type="ECO:0000313" key="4">
    <source>
        <dbReference type="Proteomes" id="UP000176260"/>
    </source>
</evidence>
<dbReference type="InterPro" id="IPR059064">
    <property type="entry name" value="TYRAAT2_C"/>
</dbReference>
<evidence type="ECO:0000256" key="1">
    <source>
        <dbReference type="ARBA" id="ARBA00023002"/>
    </source>
</evidence>
<dbReference type="PANTHER" id="PTHR43207:SF4">
    <property type="entry name" value="AROGENATE DEHYDROGENASE 2, CHLOROPLASTIC"/>
    <property type="match status" value="1"/>
</dbReference>
<sequence length="257" mass="28852">MTIGIIGFSRFGQLLAKILKPFAEVLVCNRSDKLVEAKKMGVVWSSLEQVCQCDWVIVAVAISATEEMIKKIAPLLKKRNLVMDVCSVKVLPAQWLEKYISQDNEIMATHPMFGPDSAKNGTKDLQWVLCPLRISASTLDKVKEILNKLGVKIIETTPEEHDKQVAISLSLVHFIGRGLEDFGIEPQEISTMGFERLLKVNETVTNDSFRLFLDMQNFNPYAKEMRERFIESLDKVNGKINKGQPTHEAMAGEGGEL</sequence>
<dbReference type="GO" id="GO:0006571">
    <property type="term" value="P:tyrosine biosynthetic process"/>
    <property type="evidence" value="ECO:0007669"/>
    <property type="project" value="InterPro"/>
</dbReference>
<gene>
    <name evidence="3" type="ORF">A2Y67_00445</name>
</gene>
<dbReference type="PROSITE" id="PS51176">
    <property type="entry name" value="PDH_ADH"/>
    <property type="match status" value="1"/>
</dbReference>
<protein>
    <recommendedName>
        <fullName evidence="2">Prephenate/arogenate dehydrogenase domain-containing protein</fullName>
    </recommendedName>
</protein>
<dbReference type="GO" id="GO:0004665">
    <property type="term" value="F:prephenate dehydrogenase (NADP+) activity"/>
    <property type="evidence" value="ECO:0007669"/>
    <property type="project" value="InterPro"/>
</dbReference>
<evidence type="ECO:0000313" key="3">
    <source>
        <dbReference type="EMBL" id="OGY41511.1"/>
    </source>
</evidence>
<accession>A0A1G1XNI2</accession>
<dbReference type="PANTHER" id="PTHR43207">
    <property type="entry name" value="AROGENATE DEHYDROGENASE-RELATED"/>
    <property type="match status" value="1"/>
</dbReference>
<reference evidence="3 4" key="1">
    <citation type="journal article" date="2016" name="Nat. Commun.">
        <title>Thousands of microbial genomes shed light on interconnected biogeochemical processes in an aquifer system.</title>
        <authorList>
            <person name="Anantharaman K."/>
            <person name="Brown C.T."/>
            <person name="Hug L.A."/>
            <person name="Sharon I."/>
            <person name="Castelle C.J."/>
            <person name="Probst A.J."/>
            <person name="Thomas B.C."/>
            <person name="Singh A."/>
            <person name="Wilkins M.J."/>
            <person name="Karaoz U."/>
            <person name="Brodie E.L."/>
            <person name="Williams K.H."/>
            <person name="Hubbard S.S."/>
            <person name="Banfield J.F."/>
        </authorList>
    </citation>
    <scope>NUCLEOTIDE SEQUENCE [LARGE SCALE GENOMIC DNA]</scope>
</reference>
<dbReference type="Gene3D" id="3.40.50.720">
    <property type="entry name" value="NAD(P)-binding Rossmann-like Domain"/>
    <property type="match status" value="1"/>
</dbReference>
<dbReference type="InterPro" id="IPR046826">
    <property type="entry name" value="PDH_N"/>
</dbReference>
<dbReference type="SUPFAM" id="SSF48179">
    <property type="entry name" value="6-phosphogluconate dehydrogenase C-terminal domain-like"/>
    <property type="match status" value="1"/>
</dbReference>
<dbReference type="Pfam" id="PF02153">
    <property type="entry name" value="PDH_N"/>
    <property type="match status" value="1"/>
</dbReference>
<evidence type="ECO:0000259" key="2">
    <source>
        <dbReference type="PROSITE" id="PS51176"/>
    </source>
</evidence>
<dbReference type="InterPro" id="IPR036291">
    <property type="entry name" value="NAD(P)-bd_dom_sf"/>
</dbReference>
<dbReference type="SUPFAM" id="SSF51735">
    <property type="entry name" value="NAD(P)-binding Rossmann-fold domains"/>
    <property type="match status" value="1"/>
</dbReference>
<name>A0A1G1XNI2_9BACT</name>
<dbReference type="GO" id="GO:0070403">
    <property type="term" value="F:NAD+ binding"/>
    <property type="evidence" value="ECO:0007669"/>
    <property type="project" value="InterPro"/>
</dbReference>
<dbReference type="AlphaFoldDB" id="A0A1G1XNI2"/>
<keyword evidence="1" id="KW-0560">Oxidoreductase</keyword>
<dbReference type="Pfam" id="PF26213">
    <property type="entry name" value="TYRAAT1_C"/>
    <property type="match status" value="1"/>
</dbReference>